<dbReference type="GO" id="GO:0006310">
    <property type="term" value="P:DNA recombination"/>
    <property type="evidence" value="ECO:0007669"/>
    <property type="project" value="UniProtKB-KW"/>
</dbReference>
<evidence type="ECO:0000259" key="2">
    <source>
        <dbReference type="PROSITE" id="PS51898"/>
    </source>
</evidence>
<proteinExistence type="predicted"/>
<feature type="domain" description="Tyr recombinase" evidence="2">
    <location>
        <begin position="1"/>
        <end position="94"/>
    </location>
</feature>
<comment type="caution">
    <text evidence="3">The sequence shown here is derived from an EMBL/GenBank/DDBJ whole genome shotgun (WGS) entry which is preliminary data.</text>
</comment>
<reference evidence="3" key="1">
    <citation type="journal article" date="2014" name="Front. Microbiol.">
        <title>High frequency of phylogenetically diverse reductive dehalogenase-homologous genes in deep subseafloor sedimentary metagenomes.</title>
        <authorList>
            <person name="Kawai M."/>
            <person name="Futagami T."/>
            <person name="Toyoda A."/>
            <person name="Takaki Y."/>
            <person name="Nishi S."/>
            <person name="Hori S."/>
            <person name="Arai W."/>
            <person name="Tsubouchi T."/>
            <person name="Morono Y."/>
            <person name="Uchiyama I."/>
            <person name="Ito T."/>
            <person name="Fujiyama A."/>
            <person name="Inagaki F."/>
            <person name="Takami H."/>
        </authorList>
    </citation>
    <scope>NUCLEOTIDE SEQUENCE</scope>
    <source>
        <strain evidence="3">Expedition CK06-06</strain>
    </source>
</reference>
<dbReference type="Gene3D" id="1.10.443.10">
    <property type="entry name" value="Intergrase catalytic core"/>
    <property type="match status" value="1"/>
</dbReference>
<name>X1W054_9ZZZZ</name>
<dbReference type="InterPro" id="IPR002104">
    <property type="entry name" value="Integrase_catalytic"/>
</dbReference>
<dbReference type="Pfam" id="PF00589">
    <property type="entry name" value="Phage_integrase"/>
    <property type="match status" value="1"/>
</dbReference>
<dbReference type="PROSITE" id="PS51898">
    <property type="entry name" value="TYR_RECOMBINASE"/>
    <property type="match status" value="1"/>
</dbReference>
<dbReference type="InterPro" id="IPR013762">
    <property type="entry name" value="Integrase-like_cat_sf"/>
</dbReference>
<dbReference type="CDD" id="cd00397">
    <property type="entry name" value="DNA_BRE_C"/>
    <property type="match status" value="1"/>
</dbReference>
<dbReference type="EMBL" id="BARW01039330">
    <property type="protein sequence ID" value="GAJ19610.1"/>
    <property type="molecule type" value="Genomic_DNA"/>
</dbReference>
<evidence type="ECO:0000256" key="1">
    <source>
        <dbReference type="ARBA" id="ARBA00023172"/>
    </source>
</evidence>
<accession>X1W054</accession>
<organism evidence="3">
    <name type="scientific">marine sediment metagenome</name>
    <dbReference type="NCBI Taxonomy" id="412755"/>
    <lineage>
        <taxon>unclassified sequences</taxon>
        <taxon>metagenomes</taxon>
        <taxon>ecological metagenomes</taxon>
    </lineage>
</organism>
<dbReference type="AlphaFoldDB" id="X1W054"/>
<protein>
    <recommendedName>
        <fullName evidence="2">Tyr recombinase domain-containing protein</fullName>
    </recommendedName>
</protein>
<sequence length="94" mass="10441">MPKVYLELEDVEQLEEAATCLRDQLLVRVLFWSACRISEALAIRVEDIDVTGGTITVKHLKTRTRLLCPYCDTRAAISAAAIPNTRTPATIPIT</sequence>
<evidence type="ECO:0000313" key="3">
    <source>
        <dbReference type="EMBL" id="GAJ19610.1"/>
    </source>
</evidence>
<dbReference type="GO" id="GO:0015074">
    <property type="term" value="P:DNA integration"/>
    <property type="evidence" value="ECO:0007669"/>
    <property type="project" value="InterPro"/>
</dbReference>
<dbReference type="GO" id="GO:0003677">
    <property type="term" value="F:DNA binding"/>
    <property type="evidence" value="ECO:0007669"/>
    <property type="project" value="InterPro"/>
</dbReference>
<dbReference type="InterPro" id="IPR011010">
    <property type="entry name" value="DNA_brk_join_enz"/>
</dbReference>
<gene>
    <name evidence="3" type="ORF">S12H4_59953</name>
</gene>
<dbReference type="SUPFAM" id="SSF56349">
    <property type="entry name" value="DNA breaking-rejoining enzymes"/>
    <property type="match status" value="1"/>
</dbReference>
<keyword evidence="1" id="KW-0233">DNA recombination</keyword>